<keyword evidence="8" id="KW-0521">NADP</keyword>
<dbReference type="GO" id="GO:0009423">
    <property type="term" value="P:chorismate biosynthetic process"/>
    <property type="evidence" value="ECO:0007669"/>
    <property type="project" value="UniProtKB-UniPathway"/>
</dbReference>
<dbReference type="PANTHER" id="PTHR21085">
    <property type="entry name" value="CHORISMATE SYNTHASE"/>
    <property type="match status" value="1"/>
</dbReference>
<dbReference type="GO" id="GO:0004107">
    <property type="term" value="F:chorismate synthase activity"/>
    <property type="evidence" value="ECO:0007669"/>
    <property type="project" value="UniProtKB-EC"/>
</dbReference>
<dbReference type="PROSITE" id="PS00788">
    <property type="entry name" value="CHORISMATE_SYNTHASE_2"/>
    <property type="match status" value="1"/>
</dbReference>
<evidence type="ECO:0000256" key="7">
    <source>
        <dbReference type="ARBA" id="ARBA00022827"/>
    </source>
</evidence>
<evidence type="ECO:0000313" key="11">
    <source>
        <dbReference type="EMBL" id="SVA00554.1"/>
    </source>
</evidence>
<evidence type="ECO:0000256" key="5">
    <source>
        <dbReference type="ARBA" id="ARBA00022630"/>
    </source>
</evidence>
<gene>
    <name evidence="11" type="ORF">METZ01_LOCUS53408</name>
</gene>
<dbReference type="PROSITE" id="PS00787">
    <property type="entry name" value="CHORISMATE_SYNTHASE_1"/>
    <property type="match status" value="1"/>
</dbReference>
<evidence type="ECO:0000256" key="10">
    <source>
        <dbReference type="ARBA" id="ARBA00023239"/>
    </source>
</evidence>
<dbReference type="SUPFAM" id="SSF103263">
    <property type="entry name" value="Chorismate synthase, AroC"/>
    <property type="match status" value="1"/>
</dbReference>
<dbReference type="Pfam" id="PF01264">
    <property type="entry name" value="Chorismate_synt"/>
    <property type="match status" value="1"/>
</dbReference>
<organism evidence="11">
    <name type="scientific">marine metagenome</name>
    <dbReference type="NCBI Taxonomy" id="408172"/>
    <lineage>
        <taxon>unclassified sequences</taxon>
        <taxon>metagenomes</taxon>
        <taxon>ecological metagenomes</taxon>
    </lineage>
</organism>
<sequence length="378" mass="40891">TAGESHGQGLLGILDGMPAGLEISEEYIGVHLARRQMGHGRGGRMKIEKDFGEIWCGVRHGKTLGAPVGILVRNKDWENWTKKMSVSPVDDEIRNVTLPRPGHADLAGVQKYGFDDIRNVLERSSARETTMRVALGSICRKLLEDVGIEVGSRVIEIHDVKDENPIPDGVSPNQLSEIADASPVRCLDKDGEAAMMQTIDDAKKAGDSVGGIFEVIATGLPYGLGAHTQWDRKLHTRISAMMMSVNAFKGIEIGGGFGGAEKFGSEVHDEIGHDGEKFIRYSNNAGGIEGGMSNAQPIVLRMAMKPIPTLIKPLRSVDIHSKEAKDAHKERTDSCAVPAASIIAESMLCFVLADALLEKFGGDSMDQLRAHMRATAKY</sequence>
<dbReference type="UniPathway" id="UPA00053">
    <property type="reaction ID" value="UER00090"/>
</dbReference>
<comment type="similarity">
    <text evidence="2">Belongs to the chorismate synthase family.</text>
</comment>
<reference evidence="11" key="1">
    <citation type="submission" date="2018-05" db="EMBL/GenBank/DDBJ databases">
        <authorList>
            <person name="Lanie J.A."/>
            <person name="Ng W.-L."/>
            <person name="Kazmierczak K.M."/>
            <person name="Andrzejewski T.M."/>
            <person name="Davidsen T.M."/>
            <person name="Wayne K.J."/>
            <person name="Tettelin H."/>
            <person name="Glass J.I."/>
            <person name="Rusch D."/>
            <person name="Podicherti R."/>
            <person name="Tsui H.-C.T."/>
            <person name="Winkler M.E."/>
        </authorList>
    </citation>
    <scope>NUCLEOTIDE SEQUENCE</scope>
</reference>
<dbReference type="InterPro" id="IPR000453">
    <property type="entry name" value="Chorismate_synth"/>
</dbReference>
<keyword evidence="9" id="KW-0057">Aromatic amino acid biosynthesis</keyword>
<dbReference type="AlphaFoldDB" id="A0A381SAL6"/>
<proteinExistence type="inferred from homology"/>
<dbReference type="NCBIfam" id="NF003793">
    <property type="entry name" value="PRK05382.1"/>
    <property type="match status" value="1"/>
</dbReference>
<protein>
    <recommendedName>
        <fullName evidence="3">chorismate synthase</fullName>
        <ecNumber evidence="3">4.2.3.5</ecNumber>
    </recommendedName>
</protein>
<keyword evidence="10" id="KW-0456">Lyase</keyword>
<evidence type="ECO:0000256" key="3">
    <source>
        <dbReference type="ARBA" id="ARBA00013036"/>
    </source>
</evidence>
<dbReference type="PANTHER" id="PTHR21085:SF0">
    <property type="entry name" value="CHORISMATE SYNTHASE"/>
    <property type="match status" value="1"/>
</dbReference>
<name>A0A381SAL6_9ZZZZ</name>
<dbReference type="Gene3D" id="3.60.150.10">
    <property type="entry name" value="Chorismate synthase AroC"/>
    <property type="match status" value="1"/>
</dbReference>
<comment type="pathway">
    <text evidence="1">Metabolic intermediate biosynthesis; chorismate biosynthesis; chorismate from D-erythrose 4-phosphate and phosphoenolpyruvate: step 7/7.</text>
</comment>
<accession>A0A381SAL6</accession>
<keyword evidence="5" id="KW-0285">Flavoprotein</keyword>
<evidence type="ECO:0000256" key="8">
    <source>
        <dbReference type="ARBA" id="ARBA00022857"/>
    </source>
</evidence>
<evidence type="ECO:0000256" key="1">
    <source>
        <dbReference type="ARBA" id="ARBA00005044"/>
    </source>
</evidence>
<keyword evidence="4" id="KW-0028">Amino-acid biosynthesis</keyword>
<dbReference type="GO" id="GO:0010181">
    <property type="term" value="F:FMN binding"/>
    <property type="evidence" value="ECO:0007669"/>
    <property type="project" value="TreeGrafter"/>
</dbReference>
<dbReference type="GO" id="GO:0005829">
    <property type="term" value="C:cytosol"/>
    <property type="evidence" value="ECO:0007669"/>
    <property type="project" value="TreeGrafter"/>
</dbReference>
<dbReference type="HAMAP" id="MF_00300">
    <property type="entry name" value="Chorismate_synth"/>
    <property type="match status" value="1"/>
</dbReference>
<keyword evidence="6" id="KW-0288">FMN</keyword>
<dbReference type="NCBIfam" id="TIGR00033">
    <property type="entry name" value="aroC"/>
    <property type="match status" value="1"/>
</dbReference>
<dbReference type="PIRSF" id="PIRSF001456">
    <property type="entry name" value="Chorismate_synth"/>
    <property type="match status" value="1"/>
</dbReference>
<keyword evidence="7" id="KW-0274">FAD</keyword>
<dbReference type="EC" id="4.2.3.5" evidence="3"/>
<dbReference type="EMBL" id="UINC01002814">
    <property type="protein sequence ID" value="SVA00554.1"/>
    <property type="molecule type" value="Genomic_DNA"/>
</dbReference>
<dbReference type="GO" id="GO:0008652">
    <property type="term" value="P:amino acid biosynthetic process"/>
    <property type="evidence" value="ECO:0007669"/>
    <property type="project" value="UniProtKB-KW"/>
</dbReference>
<dbReference type="InterPro" id="IPR035904">
    <property type="entry name" value="Chorismate_synth_AroC_sf"/>
</dbReference>
<evidence type="ECO:0000256" key="9">
    <source>
        <dbReference type="ARBA" id="ARBA00023141"/>
    </source>
</evidence>
<dbReference type="CDD" id="cd07304">
    <property type="entry name" value="Chorismate_synthase"/>
    <property type="match status" value="1"/>
</dbReference>
<dbReference type="GO" id="GO:0009073">
    <property type="term" value="P:aromatic amino acid family biosynthetic process"/>
    <property type="evidence" value="ECO:0007669"/>
    <property type="project" value="UniProtKB-KW"/>
</dbReference>
<feature type="non-terminal residue" evidence="11">
    <location>
        <position position="1"/>
    </location>
</feature>
<dbReference type="InterPro" id="IPR020541">
    <property type="entry name" value="Chorismate_synthase_CS"/>
</dbReference>
<dbReference type="FunFam" id="3.60.150.10:FF:000002">
    <property type="entry name" value="Chorismate synthase"/>
    <property type="match status" value="1"/>
</dbReference>
<evidence type="ECO:0000256" key="4">
    <source>
        <dbReference type="ARBA" id="ARBA00022605"/>
    </source>
</evidence>
<evidence type="ECO:0000256" key="6">
    <source>
        <dbReference type="ARBA" id="ARBA00022643"/>
    </source>
</evidence>
<evidence type="ECO:0000256" key="2">
    <source>
        <dbReference type="ARBA" id="ARBA00008014"/>
    </source>
</evidence>